<feature type="region of interest" description="Disordered" evidence="1">
    <location>
        <begin position="1"/>
        <end position="85"/>
    </location>
</feature>
<evidence type="ECO:0000256" key="1">
    <source>
        <dbReference type="SAM" id="MobiDB-lite"/>
    </source>
</evidence>
<protein>
    <submittedName>
        <fullName evidence="3">Uncharacterized protein</fullName>
    </submittedName>
</protein>
<organism evidence="3 4">
    <name type="scientific">Cryobacterium ruanii</name>
    <dbReference type="NCBI Taxonomy" id="1259197"/>
    <lineage>
        <taxon>Bacteria</taxon>
        <taxon>Bacillati</taxon>
        <taxon>Actinomycetota</taxon>
        <taxon>Actinomycetes</taxon>
        <taxon>Micrococcales</taxon>
        <taxon>Microbacteriaceae</taxon>
        <taxon>Cryobacterium</taxon>
    </lineage>
</organism>
<feature type="transmembrane region" description="Helical" evidence="2">
    <location>
        <begin position="92"/>
        <end position="114"/>
    </location>
</feature>
<evidence type="ECO:0000313" key="4">
    <source>
        <dbReference type="Proteomes" id="UP000298154"/>
    </source>
</evidence>
<keyword evidence="2" id="KW-0812">Transmembrane</keyword>
<feature type="transmembrane region" description="Helical" evidence="2">
    <location>
        <begin position="169"/>
        <end position="192"/>
    </location>
</feature>
<sequence>MSENPDSVPFPAKDPRPRPQYGELAPEGWTWQPQQDEDRVDPAPSPTVGAGAPPRANEPLVPPVPYQPGQPYQQGEASQPARRTAPRWDRPLTIGLLAFGLLATLYGAFSLGALPDAMQLIYTQQGLGTYTPTAGIAPLTSVGAIAVVFVWLATTAVSVRLLLRRRRAFYVPLIGGAVSTVALFAFMLAAMLGDPTLIEFLSRQ</sequence>
<keyword evidence="2" id="KW-1133">Transmembrane helix</keyword>
<feature type="transmembrane region" description="Helical" evidence="2">
    <location>
        <begin position="134"/>
        <end position="157"/>
    </location>
</feature>
<gene>
    <name evidence="3" type="ORF">E3T47_02250</name>
</gene>
<evidence type="ECO:0000313" key="3">
    <source>
        <dbReference type="EMBL" id="TFD68807.1"/>
    </source>
</evidence>
<dbReference type="EMBL" id="SOHK01000005">
    <property type="protein sequence ID" value="TFD68807.1"/>
    <property type="molecule type" value="Genomic_DNA"/>
</dbReference>
<dbReference type="Proteomes" id="UP000298154">
    <property type="component" value="Unassembled WGS sequence"/>
</dbReference>
<name>A0A4R9AU72_9MICO</name>
<comment type="caution">
    <text evidence="3">The sequence shown here is derived from an EMBL/GenBank/DDBJ whole genome shotgun (WGS) entry which is preliminary data.</text>
</comment>
<accession>A0A4R9AU72</accession>
<dbReference type="Pfam" id="PF19779">
    <property type="entry name" value="DUF6264"/>
    <property type="match status" value="1"/>
</dbReference>
<dbReference type="AlphaFoldDB" id="A0A4R9AU72"/>
<dbReference type="OrthoDB" id="5125658at2"/>
<keyword evidence="4" id="KW-1185">Reference proteome</keyword>
<keyword evidence="2" id="KW-0472">Membrane</keyword>
<dbReference type="InterPro" id="IPR046231">
    <property type="entry name" value="DUF6264"/>
</dbReference>
<reference evidence="3 4" key="1">
    <citation type="submission" date="2019-03" db="EMBL/GenBank/DDBJ databases">
        <title>Genomics of glacier-inhabiting Cryobacterium strains.</title>
        <authorList>
            <person name="Liu Q."/>
            <person name="Xin Y.-H."/>
        </authorList>
    </citation>
    <scope>NUCLEOTIDE SEQUENCE [LARGE SCALE GENOMIC DNA]</scope>
    <source>
        <strain evidence="3 4">Sr36</strain>
    </source>
</reference>
<proteinExistence type="predicted"/>
<evidence type="ECO:0000256" key="2">
    <source>
        <dbReference type="SAM" id="Phobius"/>
    </source>
</evidence>
<dbReference type="RefSeq" id="WP_134554014.1">
    <property type="nucleotide sequence ID" value="NZ_SOHK01000005.1"/>
</dbReference>